<name>A0ABS3M190_9PROT</name>
<evidence type="ECO:0000313" key="6">
    <source>
        <dbReference type="Proteomes" id="UP000664771"/>
    </source>
</evidence>
<dbReference type="SUPFAM" id="SSF53955">
    <property type="entry name" value="Lysozyme-like"/>
    <property type="match status" value="1"/>
</dbReference>
<comment type="similarity">
    <text evidence="2">Belongs to the virb1 family.</text>
</comment>
<dbReference type="Gene3D" id="1.10.530.10">
    <property type="match status" value="1"/>
</dbReference>
<dbReference type="PANTHER" id="PTHR37423:SF2">
    <property type="entry name" value="MEMBRANE-BOUND LYTIC MUREIN TRANSGLYCOSYLASE C"/>
    <property type="match status" value="1"/>
</dbReference>
<evidence type="ECO:0000256" key="3">
    <source>
        <dbReference type="SAM" id="MobiDB-lite"/>
    </source>
</evidence>
<dbReference type="EMBL" id="JAFVMF010000035">
    <property type="protein sequence ID" value="MBO1361919.1"/>
    <property type="molecule type" value="Genomic_DNA"/>
</dbReference>
<evidence type="ECO:0000259" key="4">
    <source>
        <dbReference type="Pfam" id="PF01464"/>
    </source>
</evidence>
<comment type="similarity">
    <text evidence="1">Belongs to the transglycosylase Slt family.</text>
</comment>
<feature type="compositionally biased region" description="Polar residues" evidence="3">
    <location>
        <begin position="136"/>
        <end position="149"/>
    </location>
</feature>
<comment type="caution">
    <text evidence="5">The sequence shown here is derived from an EMBL/GenBank/DDBJ whole genome shotgun (WGS) entry which is preliminary data.</text>
</comment>
<dbReference type="InterPro" id="IPR008258">
    <property type="entry name" value="Transglycosylase_SLT_dom_1"/>
</dbReference>
<protein>
    <submittedName>
        <fullName evidence="5">Lytic transglycosylase domain-containing protein</fullName>
    </submittedName>
</protein>
<feature type="compositionally biased region" description="Low complexity" evidence="3">
    <location>
        <begin position="345"/>
        <end position="381"/>
    </location>
</feature>
<sequence length="473" mass="48498">MADDLERHYERAGEYWGVDPNVLRAVHMVEDPGGDPDARSRSGAIGHMQFMPDTARAVGIDPHDPVQSIYGGARVLRENLDRYGNLPDALRAYNAGTDKNRWGNPETMAYPQKVADQYAGLQRGGDDPFAGAGTSALPSNRESDQSGNAFDSMFGKSGDAAPQSSASSADPFASVFGHEVDSALPARAHAHQGSWAGNLAQFGADAVDAAGRELSKPVIFAESHIPGVAKALKGTGYAPDEWRDLNKFREQEQAGDWGAGASRFGGALLGDSLVAGGVSKLLPAAKGGMLALAGRRAAEGAATAELTDQNPLAGAALGAASVPVGVVASKVGGKLTGRGGNALMPSAASSSGSASSAPAAQATPISTSAPSASAGQAPPESVRLGLFTSPKDADKLAARIWQDYQNGGPAALVQSKIPGVHLTASQATGNAGLAQLERVRRAANPSPFTALEQANAEARNAYAQKVIGTEDQL</sequence>
<organism evidence="5 6">
    <name type="scientific">Acetobacter sacchari</name>
    <dbReference type="NCBI Taxonomy" id="2661687"/>
    <lineage>
        <taxon>Bacteria</taxon>
        <taxon>Pseudomonadati</taxon>
        <taxon>Pseudomonadota</taxon>
        <taxon>Alphaproteobacteria</taxon>
        <taxon>Acetobacterales</taxon>
        <taxon>Acetobacteraceae</taxon>
        <taxon>Acetobacter</taxon>
    </lineage>
</organism>
<dbReference type="PANTHER" id="PTHR37423">
    <property type="entry name" value="SOLUBLE LYTIC MUREIN TRANSGLYCOSYLASE-RELATED"/>
    <property type="match status" value="1"/>
</dbReference>
<feature type="region of interest" description="Disordered" evidence="3">
    <location>
        <begin position="345"/>
        <end position="382"/>
    </location>
</feature>
<dbReference type="CDD" id="cd00254">
    <property type="entry name" value="LT-like"/>
    <property type="match status" value="1"/>
</dbReference>
<dbReference type="Pfam" id="PF01464">
    <property type="entry name" value="SLT"/>
    <property type="match status" value="1"/>
</dbReference>
<keyword evidence="6" id="KW-1185">Reference proteome</keyword>
<gene>
    <name evidence="5" type="ORF">J2D73_19230</name>
</gene>
<dbReference type="RefSeq" id="WP_207883956.1">
    <property type="nucleotide sequence ID" value="NZ_JAFVMF010000035.1"/>
</dbReference>
<accession>A0ABS3M190</accession>
<feature type="compositionally biased region" description="Low complexity" evidence="3">
    <location>
        <begin position="159"/>
        <end position="169"/>
    </location>
</feature>
<evidence type="ECO:0000256" key="1">
    <source>
        <dbReference type="ARBA" id="ARBA00007734"/>
    </source>
</evidence>
<evidence type="ECO:0000313" key="5">
    <source>
        <dbReference type="EMBL" id="MBO1361919.1"/>
    </source>
</evidence>
<feature type="domain" description="Transglycosylase SLT" evidence="4">
    <location>
        <begin position="11"/>
        <end position="102"/>
    </location>
</feature>
<evidence type="ECO:0000256" key="2">
    <source>
        <dbReference type="ARBA" id="ARBA00009387"/>
    </source>
</evidence>
<feature type="region of interest" description="Disordered" evidence="3">
    <location>
        <begin position="122"/>
        <end position="169"/>
    </location>
</feature>
<dbReference type="Proteomes" id="UP000664771">
    <property type="component" value="Unassembled WGS sequence"/>
</dbReference>
<dbReference type="InterPro" id="IPR023346">
    <property type="entry name" value="Lysozyme-like_dom_sf"/>
</dbReference>
<reference evidence="5 6" key="1">
    <citation type="submission" date="2021-03" db="EMBL/GenBank/DDBJ databases">
        <title>The complete genome sequence of Acetobacter sacchari TBRC 11175.</title>
        <authorList>
            <person name="Charoenyingcharoen P."/>
            <person name="Yukphan P."/>
        </authorList>
    </citation>
    <scope>NUCLEOTIDE SEQUENCE [LARGE SCALE GENOMIC DNA]</scope>
    <source>
        <strain evidence="5 6">TBRC 11175</strain>
    </source>
</reference>
<proteinExistence type="inferred from homology"/>
<feature type="non-terminal residue" evidence="5">
    <location>
        <position position="473"/>
    </location>
</feature>